<evidence type="ECO:0000259" key="3">
    <source>
        <dbReference type="PROSITE" id="PS50887"/>
    </source>
</evidence>
<dbReference type="GO" id="GO:0052621">
    <property type="term" value="F:diguanylate cyclase activity"/>
    <property type="evidence" value="ECO:0007669"/>
    <property type="project" value="TreeGrafter"/>
</dbReference>
<keyword evidence="5" id="KW-1185">Reference proteome</keyword>
<dbReference type="Gene3D" id="3.30.70.270">
    <property type="match status" value="1"/>
</dbReference>
<dbReference type="GO" id="GO:0043709">
    <property type="term" value="P:cell adhesion involved in single-species biofilm formation"/>
    <property type="evidence" value="ECO:0007669"/>
    <property type="project" value="TreeGrafter"/>
</dbReference>
<dbReference type="InterPro" id="IPR000160">
    <property type="entry name" value="GGDEF_dom"/>
</dbReference>
<dbReference type="NCBIfam" id="TIGR00254">
    <property type="entry name" value="GGDEF"/>
    <property type="match status" value="1"/>
</dbReference>
<feature type="transmembrane region" description="Helical" evidence="2">
    <location>
        <begin position="381"/>
        <end position="409"/>
    </location>
</feature>
<dbReference type="InterPro" id="IPR043128">
    <property type="entry name" value="Rev_trsase/Diguanyl_cyclase"/>
</dbReference>
<dbReference type="EMBL" id="JAAGPU010000009">
    <property type="protein sequence ID" value="NEU04565.1"/>
    <property type="molecule type" value="Genomic_DNA"/>
</dbReference>
<keyword evidence="1" id="KW-0802">TPR repeat</keyword>
<dbReference type="AlphaFoldDB" id="A0A6M0H1C1"/>
<feature type="repeat" description="TPR" evidence="1">
    <location>
        <begin position="279"/>
        <end position="312"/>
    </location>
</feature>
<accession>A0A6M0H1C1</accession>
<dbReference type="PROSITE" id="PS50887">
    <property type="entry name" value="GGDEF"/>
    <property type="match status" value="1"/>
</dbReference>
<gene>
    <name evidence="4" type="ORF">G3M99_06760</name>
</gene>
<dbReference type="InterPro" id="IPR019734">
    <property type="entry name" value="TPR_rpt"/>
</dbReference>
<dbReference type="SMART" id="SM00267">
    <property type="entry name" value="GGDEF"/>
    <property type="match status" value="1"/>
</dbReference>
<dbReference type="PROSITE" id="PS50005">
    <property type="entry name" value="TPR"/>
    <property type="match status" value="1"/>
</dbReference>
<dbReference type="RefSeq" id="WP_199869617.1">
    <property type="nucleotide sequence ID" value="NZ_JAAGPU010000009.1"/>
</dbReference>
<dbReference type="InterPro" id="IPR029787">
    <property type="entry name" value="Nucleotide_cyclase"/>
</dbReference>
<dbReference type="PANTHER" id="PTHR45138:SF23">
    <property type="entry name" value="SIGNALING PROTEIN"/>
    <property type="match status" value="1"/>
</dbReference>
<proteinExistence type="predicted"/>
<protein>
    <submittedName>
        <fullName evidence="4">Diguanylate cyclase</fullName>
    </submittedName>
</protein>
<keyword evidence="2" id="KW-1133">Transmembrane helix</keyword>
<dbReference type="CDD" id="cd01949">
    <property type="entry name" value="GGDEF"/>
    <property type="match status" value="1"/>
</dbReference>
<dbReference type="InterPro" id="IPR011990">
    <property type="entry name" value="TPR-like_helical_dom_sf"/>
</dbReference>
<sequence>MKFRRLKVFFISFLLVIFLKKINVIAMENVENFIDQIGKTNNYNVAKMIDYCEKMLDEKSTKKNDKLQAKIYFSLVYLNRLELNYDDALKYVDIAKYYLIQEKYYEELVDLYGMASNMTSAKEEFKMSSYYAYESLEVLNKIQLKDKREKYKEDRVAINYLMATLIQQLNAPEHAKEYYNVGQKLEKENKNKIDRYDIYTSLAFYNYYNKNFQEAEKYFAKAYDKYLELKNEYGVDFRNQLLLNLVYSQIELKKFDEAEKNLKIIENSLNDSIDLIEVGKINNAYGNLYYNKSDYDKALNYYYKAYNNLKEKSVLKMSKDIVNRLIKIYEIKGEKEQELYWRRNGELLDENSNDNENGIVIEIIEKIHKDKYREINNNKKFIYNLQVGLIFFILTTIILILTLLISVLYSRNKKREKVNLILKEKINKDPLTGAYNREYFNNIVSTYDENKKQCIIAILDIDDYKKINDSYGHLFGDYILIELVKVIKKILNKKDILVRYGGEEFLIIVEKKNLMDISPLEKIRKEIEEYSWKENVEITVTIGAAKYDGKKSVTDTILLADELLYKGKNSGKNVVIYEK</sequence>
<dbReference type="SUPFAM" id="SSF48452">
    <property type="entry name" value="TPR-like"/>
    <property type="match status" value="1"/>
</dbReference>
<keyword evidence="2" id="KW-0812">Transmembrane</keyword>
<evidence type="ECO:0000313" key="4">
    <source>
        <dbReference type="EMBL" id="NEU04565.1"/>
    </source>
</evidence>
<evidence type="ECO:0000256" key="2">
    <source>
        <dbReference type="SAM" id="Phobius"/>
    </source>
</evidence>
<comment type="caution">
    <text evidence="4">The sequence shown here is derived from an EMBL/GenBank/DDBJ whole genome shotgun (WGS) entry which is preliminary data.</text>
</comment>
<dbReference type="Gene3D" id="1.25.40.10">
    <property type="entry name" value="Tetratricopeptide repeat domain"/>
    <property type="match status" value="1"/>
</dbReference>
<dbReference type="PANTHER" id="PTHR45138">
    <property type="entry name" value="REGULATORY COMPONENTS OF SENSORY TRANSDUCTION SYSTEM"/>
    <property type="match status" value="1"/>
</dbReference>
<keyword evidence="2" id="KW-0472">Membrane</keyword>
<dbReference type="Pfam" id="PF00990">
    <property type="entry name" value="GGDEF"/>
    <property type="match status" value="1"/>
</dbReference>
<dbReference type="Proteomes" id="UP000481872">
    <property type="component" value="Unassembled WGS sequence"/>
</dbReference>
<evidence type="ECO:0000256" key="1">
    <source>
        <dbReference type="PROSITE-ProRule" id="PRU00339"/>
    </source>
</evidence>
<dbReference type="SUPFAM" id="SSF55073">
    <property type="entry name" value="Nucleotide cyclase"/>
    <property type="match status" value="1"/>
</dbReference>
<name>A0A6M0H1C1_9CLOT</name>
<dbReference type="InterPro" id="IPR050469">
    <property type="entry name" value="Diguanylate_Cyclase"/>
</dbReference>
<dbReference type="GO" id="GO:0005886">
    <property type="term" value="C:plasma membrane"/>
    <property type="evidence" value="ECO:0007669"/>
    <property type="project" value="TreeGrafter"/>
</dbReference>
<reference evidence="4 5" key="1">
    <citation type="submission" date="2020-02" db="EMBL/GenBank/DDBJ databases">
        <title>Genome assembly of a novel Clostridium senegalense strain.</title>
        <authorList>
            <person name="Gupta T.B."/>
            <person name="Jauregui R."/>
            <person name="Maclean P."/>
            <person name="Nawarathana A."/>
            <person name="Brightwell G."/>
        </authorList>
    </citation>
    <scope>NUCLEOTIDE SEQUENCE [LARGE SCALE GENOMIC DNA]</scope>
    <source>
        <strain evidence="4 5">AGRFS4</strain>
    </source>
</reference>
<dbReference type="GO" id="GO:1902201">
    <property type="term" value="P:negative regulation of bacterial-type flagellum-dependent cell motility"/>
    <property type="evidence" value="ECO:0007669"/>
    <property type="project" value="TreeGrafter"/>
</dbReference>
<organism evidence="4 5">
    <name type="scientific">Clostridium senegalense</name>
    <dbReference type="NCBI Taxonomy" id="1465809"/>
    <lineage>
        <taxon>Bacteria</taxon>
        <taxon>Bacillati</taxon>
        <taxon>Bacillota</taxon>
        <taxon>Clostridia</taxon>
        <taxon>Eubacteriales</taxon>
        <taxon>Clostridiaceae</taxon>
        <taxon>Clostridium</taxon>
    </lineage>
</organism>
<evidence type="ECO:0000313" key="5">
    <source>
        <dbReference type="Proteomes" id="UP000481872"/>
    </source>
</evidence>
<feature type="domain" description="GGDEF" evidence="3">
    <location>
        <begin position="452"/>
        <end position="579"/>
    </location>
</feature>